<dbReference type="InterPro" id="IPR012349">
    <property type="entry name" value="Split_barrel_FMN-bd"/>
</dbReference>
<dbReference type="Proteomes" id="UP001429984">
    <property type="component" value="Unassembled WGS sequence"/>
</dbReference>
<name>A0ABS0B491_9GAMM</name>
<sequence length="202" mass="22263">MTQPAFAPDSPADIDRLIAAHPFALMISSATGTPIATPLPLLMERDADDAITLLGHIARVSPHTELLRRQPRALVVFLGSHGYISPSWLADRTQAPTWNYETVHFEVDVAFDDRAEATQTALTQLVDHMERGRPNAWSVADMGARYDMLAQAVVAFRARVISTKAKFKLGQNERPADRVDILKGLERTAQLPLLAAMTRSNP</sequence>
<evidence type="ECO:0000313" key="2">
    <source>
        <dbReference type="Proteomes" id="UP001429984"/>
    </source>
</evidence>
<dbReference type="PANTHER" id="PTHR35802:SF1">
    <property type="entry name" value="PROTEASE SYNTHASE AND SPORULATION PROTEIN PAI 2"/>
    <property type="match status" value="1"/>
</dbReference>
<gene>
    <name evidence="1" type="ORF">IU514_05045</name>
</gene>
<comment type="caution">
    <text evidence="1">The sequence shown here is derived from an EMBL/GenBank/DDBJ whole genome shotgun (WGS) entry which is preliminary data.</text>
</comment>
<dbReference type="PIRSF" id="PIRSF010372">
    <property type="entry name" value="PaiB"/>
    <property type="match status" value="1"/>
</dbReference>
<proteinExistence type="predicted"/>
<dbReference type="RefSeq" id="WP_194930017.1">
    <property type="nucleotide sequence ID" value="NZ_JADLZT010000003.1"/>
</dbReference>
<accession>A0ABS0B491</accession>
<dbReference type="Gene3D" id="2.30.110.10">
    <property type="entry name" value="Electron Transport, Fmn-binding Protein, Chain A"/>
    <property type="match status" value="1"/>
</dbReference>
<dbReference type="InterPro" id="IPR007396">
    <property type="entry name" value="TR_PAI2-type"/>
</dbReference>
<organism evidence="1 2">
    <name type="scientific">Lysobacter niastensis</name>
    <dbReference type="NCBI Taxonomy" id="380629"/>
    <lineage>
        <taxon>Bacteria</taxon>
        <taxon>Pseudomonadati</taxon>
        <taxon>Pseudomonadota</taxon>
        <taxon>Gammaproteobacteria</taxon>
        <taxon>Lysobacterales</taxon>
        <taxon>Lysobacteraceae</taxon>
        <taxon>Lysobacter</taxon>
    </lineage>
</organism>
<evidence type="ECO:0000313" key="1">
    <source>
        <dbReference type="EMBL" id="MBF6023395.1"/>
    </source>
</evidence>
<protein>
    <submittedName>
        <fullName evidence="1">FMN-binding negative transcriptional regulator</fullName>
    </submittedName>
</protein>
<dbReference type="SUPFAM" id="SSF50475">
    <property type="entry name" value="FMN-binding split barrel"/>
    <property type="match status" value="1"/>
</dbReference>
<keyword evidence="2" id="KW-1185">Reference proteome</keyword>
<dbReference type="Pfam" id="PF04299">
    <property type="entry name" value="FMN_bind_2"/>
    <property type="match status" value="1"/>
</dbReference>
<reference evidence="1 2" key="1">
    <citation type="submission" date="2020-11" db="EMBL/GenBank/DDBJ databases">
        <title>Draft Genome Sequence and Secondary Metabolite Biosynthetic Potential of the Lysobacter niastensis Type strain DSM 18481.</title>
        <authorList>
            <person name="Turrini P."/>
            <person name="Artuso I."/>
            <person name="Tescari M."/>
            <person name="Lugli G.A."/>
            <person name="Frangipani E."/>
            <person name="Ventura M."/>
            <person name="Visca P."/>
        </authorList>
    </citation>
    <scope>NUCLEOTIDE SEQUENCE [LARGE SCALE GENOMIC DNA]</scope>
    <source>
        <strain evidence="1 2">DSM 18481</strain>
    </source>
</reference>
<dbReference type="PANTHER" id="PTHR35802">
    <property type="entry name" value="PROTEASE SYNTHASE AND SPORULATION PROTEIN PAI 2"/>
    <property type="match status" value="1"/>
</dbReference>
<dbReference type="EMBL" id="JADLZT010000003">
    <property type="protein sequence ID" value="MBF6023395.1"/>
    <property type="molecule type" value="Genomic_DNA"/>
</dbReference>